<protein>
    <recommendedName>
        <fullName evidence="3">CBS domain-containing protein</fullName>
    </recommendedName>
</protein>
<keyword evidence="1" id="KW-0677">Repeat</keyword>
<gene>
    <name evidence="4" type="ORF">CSSPJE1EN2_LOCUS17450</name>
</gene>
<dbReference type="EMBL" id="OZ023705">
    <property type="protein sequence ID" value="CAK9875201.1"/>
    <property type="molecule type" value="Genomic_DNA"/>
</dbReference>
<dbReference type="PANTHER" id="PTHR48108">
    <property type="entry name" value="CBS DOMAIN-CONTAINING PROTEIN CBSX2, CHLOROPLASTIC"/>
    <property type="match status" value="1"/>
</dbReference>
<accession>A0ABP1BIV9</accession>
<keyword evidence="5" id="KW-1185">Reference proteome</keyword>
<dbReference type="PROSITE" id="PS51371">
    <property type="entry name" value="CBS"/>
    <property type="match status" value="2"/>
</dbReference>
<dbReference type="InterPro" id="IPR051462">
    <property type="entry name" value="CBS_domain-containing"/>
</dbReference>
<dbReference type="Gene3D" id="3.10.580.10">
    <property type="entry name" value="CBS-domain"/>
    <property type="match status" value="1"/>
</dbReference>
<evidence type="ECO:0000313" key="4">
    <source>
        <dbReference type="EMBL" id="CAK9875201.1"/>
    </source>
</evidence>
<evidence type="ECO:0000313" key="5">
    <source>
        <dbReference type="Proteomes" id="UP001497522"/>
    </source>
</evidence>
<proteinExistence type="predicted"/>
<dbReference type="PANTHER" id="PTHR48108:SF6">
    <property type="entry name" value="CBS DOMAIN-CONTAINING PROTEIN CBSX1, CHLOROPLASTIC"/>
    <property type="match status" value="1"/>
</dbReference>
<dbReference type="SUPFAM" id="SSF54631">
    <property type="entry name" value="CBS-domain pair"/>
    <property type="match status" value="1"/>
</dbReference>
<evidence type="ECO:0000256" key="1">
    <source>
        <dbReference type="ARBA" id="ARBA00022737"/>
    </source>
</evidence>
<dbReference type="InterPro" id="IPR000644">
    <property type="entry name" value="CBS_dom"/>
</dbReference>
<dbReference type="InterPro" id="IPR046342">
    <property type="entry name" value="CBS_dom_sf"/>
</dbReference>
<evidence type="ECO:0000259" key="3">
    <source>
        <dbReference type="PROSITE" id="PS51371"/>
    </source>
</evidence>
<organism evidence="4 5">
    <name type="scientific">Sphagnum jensenii</name>
    <dbReference type="NCBI Taxonomy" id="128206"/>
    <lineage>
        <taxon>Eukaryota</taxon>
        <taxon>Viridiplantae</taxon>
        <taxon>Streptophyta</taxon>
        <taxon>Embryophyta</taxon>
        <taxon>Bryophyta</taxon>
        <taxon>Sphagnophytina</taxon>
        <taxon>Sphagnopsida</taxon>
        <taxon>Sphagnales</taxon>
        <taxon>Sphagnaceae</taxon>
        <taxon>Sphagnum</taxon>
    </lineage>
</organism>
<keyword evidence="2" id="KW-0129">CBS domain</keyword>
<dbReference type="Pfam" id="PF00571">
    <property type="entry name" value="CBS"/>
    <property type="match status" value="2"/>
</dbReference>
<dbReference type="SMART" id="SM00116">
    <property type="entry name" value="CBS"/>
    <property type="match status" value="2"/>
</dbReference>
<evidence type="ECO:0000256" key="2">
    <source>
        <dbReference type="PROSITE-ProRule" id="PRU00703"/>
    </source>
</evidence>
<dbReference type="Proteomes" id="UP001497522">
    <property type="component" value="Chromosome 4"/>
</dbReference>
<reference evidence="4" key="1">
    <citation type="submission" date="2024-03" db="EMBL/GenBank/DDBJ databases">
        <authorList>
            <consortium name="ELIXIR-Norway"/>
            <consortium name="Elixir Norway"/>
        </authorList>
    </citation>
    <scope>NUCLEOTIDE SEQUENCE</scope>
</reference>
<feature type="domain" description="CBS" evidence="3">
    <location>
        <begin position="205"/>
        <end position="264"/>
    </location>
</feature>
<name>A0ABP1BIV9_9BRYO</name>
<sequence>MACRAMDLASFSHASPLLPQLQTSHTIVAHCYGLAPFSAPAAVPSSSVFSVTQDRILSCGSGRLDMRVSTRKQGSTGTRSVAKSNSRTYLSLRNLFTESESTYAVGDFMTRREDLVVVEASTTVDEALELLVSHRITGLPVVDDMGRLVGVVSDYDLLALDSISGNRSRETETGLFPEAGRTWKAFKEIQKPLLKTHGKTVGEVMTPSPLVVRESTNLEDAARVLLDTKFRRLPVVDDAGKLVGLLTRGNVVRAALTIKQAADKNSAGGI</sequence>
<feature type="domain" description="CBS" evidence="3">
    <location>
        <begin position="109"/>
        <end position="168"/>
    </location>
</feature>